<keyword evidence="2" id="KW-0378">Hydrolase</keyword>
<dbReference type="VEuPathDB" id="FungiDB:SDRG_04817"/>
<dbReference type="OMA" id="DHRVHEN"/>
<dbReference type="InterPro" id="IPR052193">
    <property type="entry name" value="Peptidase_C59"/>
</dbReference>
<dbReference type="Pfam" id="PF02275">
    <property type="entry name" value="CBAH"/>
    <property type="match status" value="1"/>
</dbReference>
<feature type="domain" description="Choloylglycine hydrolase/NAAA C-terminal" evidence="5">
    <location>
        <begin position="18"/>
        <end position="314"/>
    </location>
</feature>
<evidence type="ECO:0000259" key="5">
    <source>
        <dbReference type="Pfam" id="PF02275"/>
    </source>
</evidence>
<reference evidence="6 7" key="1">
    <citation type="submission" date="2012-04" db="EMBL/GenBank/DDBJ databases">
        <title>The Genome Sequence of Saprolegnia declina VS20.</title>
        <authorList>
            <consortium name="The Broad Institute Genome Sequencing Platform"/>
            <person name="Russ C."/>
            <person name="Nusbaum C."/>
            <person name="Tyler B."/>
            <person name="van West P."/>
            <person name="Dieguez-Uribeondo J."/>
            <person name="de Bruijn I."/>
            <person name="Tripathy S."/>
            <person name="Jiang R."/>
            <person name="Young S.K."/>
            <person name="Zeng Q."/>
            <person name="Gargeya S."/>
            <person name="Fitzgerald M."/>
            <person name="Haas B."/>
            <person name="Abouelleil A."/>
            <person name="Alvarado L."/>
            <person name="Arachchi H.M."/>
            <person name="Berlin A."/>
            <person name="Chapman S.B."/>
            <person name="Goldberg J."/>
            <person name="Griggs A."/>
            <person name="Gujja S."/>
            <person name="Hansen M."/>
            <person name="Howarth C."/>
            <person name="Imamovic A."/>
            <person name="Larimer J."/>
            <person name="McCowen C."/>
            <person name="Montmayeur A."/>
            <person name="Murphy C."/>
            <person name="Neiman D."/>
            <person name="Pearson M."/>
            <person name="Priest M."/>
            <person name="Roberts A."/>
            <person name="Saif S."/>
            <person name="Shea T."/>
            <person name="Sisk P."/>
            <person name="Sykes S."/>
            <person name="Wortman J."/>
            <person name="Nusbaum C."/>
            <person name="Birren B."/>
        </authorList>
    </citation>
    <scope>NUCLEOTIDE SEQUENCE [LARGE SCALE GENOMIC DNA]</scope>
    <source>
        <strain evidence="6 7">VS20</strain>
    </source>
</reference>
<dbReference type="eggNOG" id="ENOG502S95C">
    <property type="taxonomic scope" value="Eukaryota"/>
</dbReference>
<keyword evidence="3" id="KW-1133">Transmembrane helix</keyword>
<dbReference type="GeneID" id="19945544"/>
<protein>
    <recommendedName>
        <fullName evidence="5">Choloylglycine hydrolase/NAAA C-terminal domain-containing protein</fullName>
    </recommendedName>
</protein>
<keyword evidence="7" id="KW-1185">Reference proteome</keyword>
<dbReference type="Gene3D" id="3.60.60.10">
    <property type="entry name" value="Penicillin V Acylase, Chain A"/>
    <property type="match status" value="1"/>
</dbReference>
<dbReference type="SUPFAM" id="SSF56235">
    <property type="entry name" value="N-terminal nucleophile aminohydrolases (Ntn hydrolases)"/>
    <property type="match status" value="1"/>
</dbReference>
<feature type="transmembrane region" description="Helical" evidence="3">
    <location>
        <begin position="382"/>
        <end position="403"/>
    </location>
</feature>
<evidence type="ECO:0000256" key="3">
    <source>
        <dbReference type="SAM" id="Phobius"/>
    </source>
</evidence>
<sequence length="415" mass="44522">MRARLLHLLLLPLVALSCSDFRLHTDGVVVSARTMDFNLDLQSTLEIVPRATLIEEPLAKDCASCADYGWRNRYGFVGLNMLSLNVATDGLNEAGLSAAWLYLVGTTYPTPNTTDVRPVVTSVITYILGNYATVADVKSGLTKVQIAEPHPGVSKLLGTDSGFQSLPLHIAVHDAAGQSLVIEFIDGMVHMHDNPNGVMTNAPPLPTHLASLASIDKRNASLPGGYDSESRFLRLSLLNDVVAQPYLAATSYNASTPEQASISAALHLIDTVTIPAAALHNGGSTQFSVVRDHVQRKLYVKATQNQVLRVVDVGSLDFADAGLRKSIPVTFGDWFVNITDDLLAATGHSKDMPPRSFVVAALRSAPVKTQLTTNAAGDQSHALTFALGTIVGMAMMAIVNAVVAKYRRYTYVSIQ</sequence>
<dbReference type="RefSeq" id="XP_008608726.1">
    <property type="nucleotide sequence ID" value="XM_008610504.1"/>
</dbReference>
<dbReference type="InParanoid" id="T0RYV1"/>
<dbReference type="OrthoDB" id="63199at2759"/>
<evidence type="ECO:0000313" key="7">
    <source>
        <dbReference type="Proteomes" id="UP000030762"/>
    </source>
</evidence>
<gene>
    <name evidence="6" type="ORF">SDRG_04817</name>
</gene>
<dbReference type="InterPro" id="IPR029132">
    <property type="entry name" value="CBAH/NAAA_C"/>
</dbReference>
<proteinExistence type="inferred from homology"/>
<keyword evidence="4" id="KW-0732">Signal</keyword>
<dbReference type="InterPro" id="IPR029055">
    <property type="entry name" value="Ntn_hydrolases_N"/>
</dbReference>
<evidence type="ECO:0000256" key="4">
    <source>
        <dbReference type="SAM" id="SignalP"/>
    </source>
</evidence>
<dbReference type="PANTHER" id="PTHR35527">
    <property type="entry name" value="CHOLOYLGLYCINE HYDROLASE"/>
    <property type="match status" value="1"/>
</dbReference>
<organism evidence="6 7">
    <name type="scientific">Saprolegnia diclina (strain VS20)</name>
    <dbReference type="NCBI Taxonomy" id="1156394"/>
    <lineage>
        <taxon>Eukaryota</taxon>
        <taxon>Sar</taxon>
        <taxon>Stramenopiles</taxon>
        <taxon>Oomycota</taxon>
        <taxon>Saprolegniomycetes</taxon>
        <taxon>Saprolegniales</taxon>
        <taxon>Saprolegniaceae</taxon>
        <taxon>Saprolegnia</taxon>
    </lineage>
</organism>
<evidence type="ECO:0000256" key="1">
    <source>
        <dbReference type="ARBA" id="ARBA00006625"/>
    </source>
</evidence>
<feature type="signal peptide" evidence="4">
    <location>
        <begin position="1"/>
        <end position="17"/>
    </location>
</feature>
<accession>T0RYV1</accession>
<evidence type="ECO:0000313" key="6">
    <source>
        <dbReference type="EMBL" id="EQC37793.1"/>
    </source>
</evidence>
<feature type="chain" id="PRO_5004571257" description="Choloylglycine hydrolase/NAAA C-terminal domain-containing protein" evidence="4">
    <location>
        <begin position="18"/>
        <end position="415"/>
    </location>
</feature>
<dbReference type="PROSITE" id="PS51257">
    <property type="entry name" value="PROKAR_LIPOPROTEIN"/>
    <property type="match status" value="1"/>
</dbReference>
<keyword evidence="3" id="KW-0472">Membrane</keyword>
<dbReference type="GO" id="GO:0016787">
    <property type="term" value="F:hydrolase activity"/>
    <property type="evidence" value="ECO:0007669"/>
    <property type="project" value="UniProtKB-KW"/>
</dbReference>
<dbReference type="AlphaFoldDB" id="T0RYV1"/>
<dbReference type="PANTHER" id="PTHR35527:SF2">
    <property type="entry name" value="HYDROLASE"/>
    <property type="match status" value="1"/>
</dbReference>
<evidence type="ECO:0000256" key="2">
    <source>
        <dbReference type="ARBA" id="ARBA00022801"/>
    </source>
</evidence>
<dbReference type="EMBL" id="JH767143">
    <property type="protein sequence ID" value="EQC37793.1"/>
    <property type="molecule type" value="Genomic_DNA"/>
</dbReference>
<keyword evidence="3" id="KW-0812">Transmembrane</keyword>
<name>T0RYV1_SAPDV</name>
<dbReference type="Proteomes" id="UP000030762">
    <property type="component" value="Unassembled WGS sequence"/>
</dbReference>
<comment type="similarity">
    <text evidence="1">Belongs to the peptidase C59 family.</text>
</comment>